<dbReference type="PANTHER" id="PTHR43792">
    <property type="entry name" value="GNAT FAMILY, PUTATIVE (AFU_ORTHOLOGUE AFUA_3G00765)-RELATED-RELATED"/>
    <property type="match status" value="1"/>
</dbReference>
<evidence type="ECO:0000313" key="5">
    <source>
        <dbReference type="EMBL" id="SFK66835.1"/>
    </source>
</evidence>
<keyword evidence="6" id="KW-1185">Reference proteome</keyword>
<dbReference type="SUPFAM" id="SSF55729">
    <property type="entry name" value="Acyl-CoA N-acyltransferases (Nat)"/>
    <property type="match status" value="1"/>
</dbReference>
<evidence type="ECO:0000256" key="3">
    <source>
        <dbReference type="ARBA" id="ARBA00038502"/>
    </source>
</evidence>
<evidence type="ECO:0000313" key="6">
    <source>
        <dbReference type="Proteomes" id="UP000199607"/>
    </source>
</evidence>
<dbReference type="CDD" id="cd04301">
    <property type="entry name" value="NAT_SF"/>
    <property type="match status" value="1"/>
</dbReference>
<evidence type="ECO:0000259" key="4">
    <source>
        <dbReference type="PROSITE" id="PS51186"/>
    </source>
</evidence>
<accession>A0A1I4BDH3</accession>
<dbReference type="GO" id="GO:0016747">
    <property type="term" value="F:acyltransferase activity, transferring groups other than amino-acyl groups"/>
    <property type="evidence" value="ECO:0007669"/>
    <property type="project" value="InterPro"/>
</dbReference>
<name>A0A1I4BDH3_9EURY</name>
<keyword evidence="2" id="KW-0012">Acyltransferase</keyword>
<evidence type="ECO:0000256" key="2">
    <source>
        <dbReference type="ARBA" id="ARBA00023315"/>
    </source>
</evidence>
<dbReference type="InterPro" id="IPR000182">
    <property type="entry name" value="GNAT_dom"/>
</dbReference>
<dbReference type="InterPro" id="IPR051531">
    <property type="entry name" value="N-acetyltransferase"/>
</dbReference>
<keyword evidence="1 5" id="KW-0808">Transferase</keyword>
<protein>
    <submittedName>
        <fullName evidence="5">Protein N-acetyltransferase, RimJ/RimL family</fullName>
    </submittedName>
</protein>
<dbReference type="PROSITE" id="PS51186">
    <property type="entry name" value="GNAT"/>
    <property type="match status" value="1"/>
</dbReference>
<dbReference type="EMBL" id="FOTC01000001">
    <property type="protein sequence ID" value="SFK66835.1"/>
    <property type="molecule type" value="Genomic_DNA"/>
</dbReference>
<evidence type="ECO:0000256" key="1">
    <source>
        <dbReference type="ARBA" id="ARBA00022679"/>
    </source>
</evidence>
<feature type="domain" description="N-acetyltransferase" evidence="4">
    <location>
        <begin position="12"/>
        <end position="167"/>
    </location>
</feature>
<dbReference type="AlphaFoldDB" id="A0A1I4BDH3"/>
<reference evidence="6" key="1">
    <citation type="submission" date="2016-10" db="EMBL/GenBank/DDBJ databases">
        <authorList>
            <person name="Varghese N."/>
            <person name="Submissions S."/>
        </authorList>
    </citation>
    <scope>NUCLEOTIDE SEQUENCE [LARGE SCALE GENOMIC DNA]</scope>
    <source>
        <strain evidence="6">CGMCC 1.7738</strain>
    </source>
</reference>
<dbReference type="RefSeq" id="WP_089865259.1">
    <property type="nucleotide sequence ID" value="NZ_FOTC01000001.1"/>
</dbReference>
<dbReference type="Gene3D" id="3.40.630.30">
    <property type="match status" value="1"/>
</dbReference>
<dbReference type="InterPro" id="IPR016181">
    <property type="entry name" value="Acyl_CoA_acyltransferase"/>
</dbReference>
<dbReference type="PANTHER" id="PTHR43792:SF8">
    <property type="entry name" value="[RIBOSOMAL PROTEIN US5]-ALANINE N-ACETYLTRANSFERASE"/>
    <property type="match status" value="1"/>
</dbReference>
<gene>
    <name evidence="5" type="ORF">SAMN04487950_0491</name>
</gene>
<dbReference type="Pfam" id="PF13302">
    <property type="entry name" value="Acetyltransf_3"/>
    <property type="match status" value="1"/>
</dbReference>
<organism evidence="5 6">
    <name type="scientific">Halogranum rubrum</name>
    <dbReference type="NCBI Taxonomy" id="553466"/>
    <lineage>
        <taxon>Archaea</taxon>
        <taxon>Methanobacteriati</taxon>
        <taxon>Methanobacteriota</taxon>
        <taxon>Stenosarchaea group</taxon>
        <taxon>Halobacteria</taxon>
        <taxon>Halobacteriales</taxon>
        <taxon>Haloferacaceae</taxon>
    </lineage>
</organism>
<comment type="similarity">
    <text evidence="3">Belongs to the acetyltransferase family. RimJ subfamily.</text>
</comment>
<dbReference type="STRING" id="553466.SAMN04487950_0491"/>
<dbReference type="Proteomes" id="UP000199607">
    <property type="component" value="Unassembled WGS sequence"/>
</dbReference>
<proteinExistence type="inferred from homology"/>
<sequence length="175" mass="19511">MPGPVFLDGEDVELRTIETDDAAFLQQTLNDPQVRSSLTAFSPRSRTQKADWIAARDDSDGVVLLICVDGDPVGTVALNPPNDVWGVAEIAYMVAPDKWGNGYATEAVRLICRYGFEERRLNKVYAEPFATNTGSCRVLEKVGFSEEGTLRQEAFIEGEYVDVRRYGLLAEEWNQ</sequence>